<dbReference type="CDD" id="cd19540">
    <property type="entry name" value="LCL_NRPS-like"/>
    <property type="match status" value="2"/>
</dbReference>
<dbReference type="GO" id="GO:0043041">
    <property type="term" value="P:amino acid activation for nonribosomal peptide biosynthetic process"/>
    <property type="evidence" value="ECO:0007669"/>
    <property type="project" value="TreeGrafter"/>
</dbReference>
<proteinExistence type="inferred from homology"/>
<dbReference type="InterPro" id="IPR006162">
    <property type="entry name" value="Ppantetheine_attach_site"/>
</dbReference>
<feature type="domain" description="Carrier" evidence="8">
    <location>
        <begin position="2974"/>
        <end position="3048"/>
    </location>
</feature>
<accession>A0A7Z0WLM0</accession>
<keyword evidence="3" id="KW-0596">Phosphopantetheine</keyword>
<dbReference type="FunFam" id="3.30.559.10:FF:000012">
    <property type="entry name" value="Non-ribosomal peptide synthetase"/>
    <property type="match status" value="1"/>
</dbReference>
<keyword evidence="5" id="KW-0677">Repeat</keyword>
<dbReference type="Pfam" id="PF00550">
    <property type="entry name" value="PP-binding"/>
    <property type="match status" value="4"/>
</dbReference>
<dbReference type="InterPro" id="IPR010071">
    <property type="entry name" value="AA_adenyl_dom"/>
</dbReference>
<keyword evidence="6" id="KW-0045">Antibiotic biosynthesis</keyword>
<dbReference type="InterPro" id="IPR042099">
    <property type="entry name" value="ANL_N_sf"/>
</dbReference>
<dbReference type="CDD" id="cd05930">
    <property type="entry name" value="A_NRPS"/>
    <property type="match status" value="3"/>
</dbReference>
<organism evidence="9 10">
    <name type="scientific">Actinophytocola xinjiangensis</name>
    <dbReference type="NCBI Taxonomy" id="485602"/>
    <lineage>
        <taxon>Bacteria</taxon>
        <taxon>Bacillati</taxon>
        <taxon>Actinomycetota</taxon>
        <taxon>Actinomycetes</taxon>
        <taxon>Pseudonocardiales</taxon>
        <taxon>Pseudonocardiaceae</taxon>
    </lineage>
</organism>
<comment type="similarity">
    <text evidence="2">Belongs to the ATP-dependent AMP-binding enzyme family.</text>
</comment>
<feature type="domain" description="Carrier" evidence="8">
    <location>
        <begin position="1963"/>
        <end position="2038"/>
    </location>
</feature>
<dbReference type="FunFam" id="2.30.38.10:FF:000001">
    <property type="entry name" value="Non-ribosomal peptide synthetase PvdI"/>
    <property type="match status" value="4"/>
</dbReference>
<comment type="cofactor">
    <cofactor evidence="1">
        <name>pantetheine 4'-phosphate</name>
        <dbReference type="ChEBI" id="CHEBI:47942"/>
    </cofactor>
</comment>
<dbReference type="InterPro" id="IPR036736">
    <property type="entry name" value="ACP-like_sf"/>
</dbReference>
<keyword evidence="4" id="KW-0597">Phosphoprotein</keyword>
<dbReference type="FunFam" id="1.10.1200.10:FF:000016">
    <property type="entry name" value="Non-ribosomal peptide synthase"/>
    <property type="match status" value="1"/>
</dbReference>
<dbReference type="InterPro" id="IPR020806">
    <property type="entry name" value="PKS_PP-bd"/>
</dbReference>
<dbReference type="SUPFAM" id="SSF56801">
    <property type="entry name" value="Acetyl-CoA synthetase-like"/>
    <property type="match status" value="4"/>
</dbReference>
<dbReference type="PROSITE" id="PS00455">
    <property type="entry name" value="AMP_BINDING"/>
    <property type="match status" value="4"/>
</dbReference>
<dbReference type="FunFam" id="3.40.50.12780:FF:000012">
    <property type="entry name" value="Non-ribosomal peptide synthetase"/>
    <property type="match status" value="2"/>
</dbReference>
<evidence type="ECO:0000259" key="8">
    <source>
        <dbReference type="PROSITE" id="PS50075"/>
    </source>
</evidence>
<dbReference type="PANTHER" id="PTHR45527">
    <property type="entry name" value="NONRIBOSOMAL PEPTIDE SYNTHETASE"/>
    <property type="match status" value="1"/>
</dbReference>
<dbReference type="Gene3D" id="1.10.1200.10">
    <property type="entry name" value="ACP-like"/>
    <property type="match status" value="4"/>
</dbReference>
<evidence type="ECO:0000313" key="9">
    <source>
        <dbReference type="EMBL" id="OLF09114.1"/>
    </source>
</evidence>
<dbReference type="InterPro" id="IPR009081">
    <property type="entry name" value="PP-bd_ACP"/>
</dbReference>
<dbReference type="Pfam" id="PF00501">
    <property type="entry name" value="AMP-binding"/>
    <property type="match status" value="5"/>
</dbReference>
<dbReference type="PROSITE" id="PS50075">
    <property type="entry name" value="CARRIER"/>
    <property type="match status" value="4"/>
</dbReference>
<protein>
    <recommendedName>
        <fullName evidence="8">Carrier domain-containing protein</fullName>
    </recommendedName>
</protein>
<dbReference type="NCBIfam" id="TIGR01733">
    <property type="entry name" value="AA-adenyl-dom"/>
    <property type="match status" value="4"/>
</dbReference>
<dbReference type="SUPFAM" id="SSF47336">
    <property type="entry name" value="ACP-like"/>
    <property type="match status" value="4"/>
</dbReference>
<gene>
    <name evidence="9" type="ORF">BLA60_21300</name>
</gene>
<name>A0A7Z0WLM0_9PSEU</name>
<dbReference type="GO" id="GO:0031177">
    <property type="term" value="F:phosphopantetheine binding"/>
    <property type="evidence" value="ECO:0007669"/>
    <property type="project" value="InterPro"/>
</dbReference>
<dbReference type="SMART" id="SM00823">
    <property type="entry name" value="PKS_PP"/>
    <property type="match status" value="4"/>
</dbReference>
<sequence>MTRPGPEDILPLAPLQQGLLFHALYDERELDVYTVQLAIDLHGPLDTARMRAAAEALLRRHANLRVGFLHEKLATPVQVVARSVELPWTEIDLSTVDPSALAGELARVQADEQSRRFDLARPPLLRFAMIATAPGSHRLVLTNQHILLDGWSTPVLVGELFELYASGGDESALPPVAPYREYLAWLNRQDRAAAESAWRDALAGLDGPSLFAESAPIADGLRPQQVVRELSPERTAALAALARRHGLTFNTIVQVAWAILLGRLTGRDDVVFGTIVSGRPPEIAGIDRMVGLLINTLPVRVRLARSRSLLDTLTAVQDEQADLLPHQYLGLADIQRLAGFDTLFDTAVVFENYPVDTENLTELPGGLRLGEIESRDGGHYPFNLNAHLHEGQLRLLLNYRSDILDAATVERLGARLTALLEAMPTELERPVGALDVVLPDEHRRFTAPATEAPAPATIPALFAARLARNPDAVAVVFEDTTLTYRELDARANRLARHLAAQGATTERFVALALPRSPELVVAVLAVLKCGAAYVPVDPAYPAERIAYILDDAAPVRIVTTAEIGARLPGDTPHVVLDDPATRAAIDATDATGLSDVDIAVSSPAYLIHTSGSTGRPKGVVVTHHGAAALSATQRDRLGAGPDSRVLQFASPSFDAAFWEMAMALLAGGAVVLAPAERLAVGPALAELLVAQGVTHATLTPSALAALAGDTLPDGMTLVVAGEACAPELVDRYAPGRRMINAYGPTETTVCATMSGPLTGGAPAIGVPVDGTRVYVLDGGLRLAPPGAVGELYVAGAGLARGYLRRPGLSAERFVADPFGGPGERMYRTGDLVAWNTDGELEFLGRADDQVKLRGFRIELGEVESALTGLDGVARAVAVVRDDQNLTGYVIAEPGEALDGAVLCQRLAEFLPEHLVPADVVVLDEFPLTPNGKLDRRALPEPDRALTRAARGPRTPQEEILCGLFAEVLGLPSVGIDDDFFALGGHSLLATRLLGRIRSTFSVTLAVRGLFETPTVAGLAPKVMTGVAAREPVVAVERPELVPLSFAQRRVWFLNKFEGAGGTYNLPVALRLTGELDRAALAGAMSDVLARHESLRTVFPEVNGTPWQRVTPAAPIALPVVEIAEADLAGALRAEVGQGFDLAVDLPLRASLFVLSPRECVLLVVMHHIASDGWSSSVLGHDLSTAYAARRAGSAPRWEPLPVQYADYALWQDRVLGEESGGALGDQVTYWTQALAGLPDEVTVPLDRPRPTQPTYRGDTVEFTLPAELHGQLVEVARRCQASVFMVLQAGVAALLSRLGAGTDIPLGSPVAGRVDEALDGLVGFFVNTLVLRVDVSGDPTFRELVGRVRETDLGAYANQDVPFERLVEVLNPVRSLSRHPLFQVSLVFDNNPDATLDLPGLTADPEPVDITVSKYDLALHLEETRDADGTPAGLAGLVQFSTDVLDRGSVTTLVERLELFLGAVLADPDTTVGRHEVVDFVERRQLLDEWSGPSREVAPATVHALVEAQAARTPDAVAVVDGTGVTYADLNARANRFARWLVSRGVAPGDRVGLRLGRSVDAVVAMLGVLKAGGAYVPVDPEYPAERVEYLLGDCAPALVVDAIAGEGFAGENLDLAVSPGAAAYVIYTSGSSGWPKGVVVEHHAVVDYLSWVRAEYGAVSGVSVVHSSLSFDLTVTALFGPLVSGGTVVLADLEDGVACSFVKATPSHLGLLSELDSASSPTGELLLGGEALSGEQLAVWRSAHPDVRVRNVYGPTEATVNCAEFVIEPGDVVADGPVPFGRPQANARLYVLDANLRLVPPGVTGELYLAGGGLARGYLGRVGLTSERFVADPFGVPGARMYRSGDLARWTADGQLVYAGRADDQVKLRGFRIELGEVEAALLGHPDVTGSAARICDERLIGYVVTTADPGAVLKYAAQRLPEYMVPADLVVLDTLPLTPNGKLDRRALPVPDLAAAGTGRAPRTPQEEILCGLFAEVLGLPSVGVEDDFFALGGHSLLATRLANRVRGAFDVELSVRTLFETPTVAGLAALVTAGAGTAREPLVARERPDLVPLSFAQRRVWFLNRFADQGGAYNLPIALRLTGDVDTDALRSAMADVLARHESLRTLFPDVDGTPHQRILPTADLPWTVRHLAEADLTDTLRAEVGQGFDLSVDLPVRATLFTLAPRDHVLLVVMHHIASDGWSSSVLGHDLSTAYAARRTGNAPQWTPLPVQYADYALWQEKALGGAQAGQIDYWRERLAGLPEELALPFDRPRPAEQSHRGDEVWFTLPASLHARLVDVARDTNASVFMVLQAGIAALLSRLGAGTDIPLGSPVAGRVDEALDGLVGFFVNTLVLRVDVSGDPTFRELVARVRETDLGAYANQDVPFERLVEVLNPVRSLARHPLFQVSLVFDNNAADVLELDGAQVTPIDVGLAAAKYDLSFNVTELLTGEGTPDGIRGLVQYSTDLFERDSVDTLVARLERFLGAVLGDPDTTVGHHDLLDRDERRQLLETWTGPTRTAPAATVHALFENQAARTPHTVALAGSGVEVTYGDLNVRANRFARWLVSQGVVPGDRVALRLGRSVDAVVAMLGVLKAGGAYVPVDPDYPAERVEFLLEDSTAALVVDRITGDGFAGIDLAMRISSRDAAYVIYTSGSSGRPKGVVVEHRSVVDYLSWVSTEYAPGTSVVHSSFSFDLTVTALWGPLVSGGTVVLADLEDGHDCTFVKATPSHLGLLSQPGVSSPTGELLLGGEALSGEQLAVWRTAHPDVRVRNVYGPTEATVNCAEFVIEPGDVVADGPVPFGRPQANARLYVLDANLRLVPPGVTGELYLAGGGLARGYLGRHGLTAERFVADPFGAPGERMYRSGDLARWTADGQLVYAGRADDQVKLRGFRIELGEVEAALLGHPDVTGAGAMIREDQPGLRQLVGYVVGGDPDDVRTHVAARLPDYQVPSAIVVLDALPLTPNGKLDRHALPAPERALTESRREPATPREDTLCRLFAEVLGLPEVGVDDDFFVLGGDSIVSIQLVTRARAAGLVFTPGEVFRHKTPAALAEALGELDDTEDVELSDAGIGEVPLTPIIHWARERGGPIRRYCQQLVVATPAGAGADALGAVLAAVVDHHDMLRAKLTKRVGNHVWSLEVPERGTVTDLLTTVDATGLTDTELAGAVVEHATAAQSRLAPEAGRMVQAVWFDQGPAVPGRLLLVIHHLVVDGMSWRILLPDLGEAWDAVAAGRTPRLAPAATSYREWAEQLVTAAGTPERLDELTHWIDLLAEPDPALAEPLDRTRAITGNLRRLTVSLPASHTEPLLGPVPAAFHARVDEVLLAGLGLAVHGWRERRGTDASGGVLVELEGHGREDIGTDADVSRTVGWFTSRYPVRLNPGTADVADAAGAVKRVKEQLRAIPDKGTGYGLLRYLNTQAAQALAALPRPQIGFNYLGRFSVATAGEASDWQILNTELPSDRDPKVPVGHQLGITASTQDGPDGAVLVATLSWVDGGLTEDAVDELATGWLDALRAIVDHGDGGGRSSSDFSLATLPQDEIDRLGEQYPGLADLLPLGPLQQGLLFHASYDETTSDVYTVQMGLDFEGTLDAAAMRTAVNALVARHENLRAGFAFAGLSAPVQLVLGEVDVPWTEIRLSDVDELERVMAADRAARFDLANPPLLRATLIRVGDDRARLLLTNHHILLDGWSRPLLVAELLELYTQGQHAALPEVVPYRDYLTWLAAQDRDAATGAWRRALAGVSEPTLLAPQAAGLDPVVPDTLGVEVPTGLVTALHAFARGNSLTVNTVVQGVWAVLLGWLTGRTDVTFGATVSGRPAELPGVERMIGLLINTVPVRVDLDLAESFARALARLQDRQTDLMAHHHLGLTDIQRLTGAGELFDTLLIFENYPVDDDTLAVSDGRLRVVNADSRDATHYPLTLLAAVSQERMRLTFSYRPDVLDAGRIETIGDRFVALLDTLLTDPARPVGRVDPLTGTDRDLVLRAWNDTAHEVAPARLAELFEAQAASDPHRPALTVGGDTLTYAQLNERANRLAHLLIERGAGPDRFVALCLSRSANLLVAMLATLKAGAGYLPADPEYPAERIAFILADAEPALVLTETGLLPGVDALVLDDPAVVSALHSRPAAVNPTDAHRSAPLLGAHPAYVIYTSGSTGRPKGVVVPHDAVVNLASWAIAELGEWRLREMLWSTSASFDVSVFEIFAPLLCGGHVELVADLRVLLDEADTGRTRLISAVPSALSQVLEQTGASAQDVWLCGEALSAAQLRRIHASVPGANVANVYGPTEATVYATLWHATPGHDGIPPIGRPIWNTRAYVLDAALRPVPPGTAGELYLAGDQLARGYHRRPGLSAQRFVADPFGPAGTRMYRTGDLVRWSAEGQLDYLHRVDHQVKVRGHRIELGEIETVLDACPGVTASVVVLREDRAGIRQLVGYLTGTGLDAGAVRAALAERLPAYMVPTTFVVLDALPMTPNGKVDRAALPAPEYAGDTGGRAPANQVEQALLDLFAEVLGVDSVGVEDSFFDLGGDSIVSIQLVGRARKAGLLFTTRDVFECRTVAALAQIAAPADAAEPAARRTGSAPATPVLHWLRELGGPTAAFHQSMLLATPPGLTAGHLETGLRTLIAHHDALRLRWTTPSTVDIPEAGPVTGLVTRVDIAGLDDTAIDALTEREADAAKARLSPATGVLVQAVWLDAGPAAPGRLALLVHHVAVDSVSWRVLVPDLVLACQAAVDGATPRLVHGGTSLLDWAQRRHDTAAAPEVAAQLPYWRAQHGAGDPPLGRRALDRTRDTAATARRIVVELPAERAEPVLDTVPAVFGATVEDVLLTGLAMAVAQRQGGTAVTVDREGHGRDGEQDLSRTVGWFTTIHPVRLEIADATAAFTGGPATGETLKAVKEQLRAVPDGGAGYGQLRYLNPDTAPDLAALPVPPIGFTYLGRTTTSGDGGAWSPLGGLRGGGDEAMGLAHALEVSVTATDRLAVKLTWPAGVLDEDQVRDLVDAWFRALDALAAHAARPDAGGVTPSDNPLLDLSQDEIDALELEFG</sequence>
<dbReference type="InterPro" id="IPR000873">
    <property type="entry name" value="AMP-dep_synth/lig_dom"/>
</dbReference>
<dbReference type="InterPro" id="IPR023213">
    <property type="entry name" value="CAT-like_dom_sf"/>
</dbReference>
<dbReference type="Proteomes" id="UP000185696">
    <property type="component" value="Unassembled WGS sequence"/>
</dbReference>
<evidence type="ECO:0000256" key="4">
    <source>
        <dbReference type="ARBA" id="ARBA00022553"/>
    </source>
</evidence>
<dbReference type="InterPro" id="IPR045851">
    <property type="entry name" value="AMP-bd_C_sf"/>
</dbReference>
<dbReference type="Gene3D" id="3.30.559.30">
    <property type="entry name" value="Nonribosomal peptide synthetase, condensation domain"/>
    <property type="match status" value="6"/>
</dbReference>
<feature type="region of interest" description="Disordered" evidence="7">
    <location>
        <begin position="2956"/>
        <end position="2976"/>
    </location>
</feature>
<dbReference type="FunFam" id="3.30.300.30:FF:000010">
    <property type="entry name" value="Enterobactin synthetase component F"/>
    <property type="match status" value="2"/>
</dbReference>
<evidence type="ECO:0000256" key="6">
    <source>
        <dbReference type="ARBA" id="ARBA00023194"/>
    </source>
</evidence>
<dbReference type="GO" id="GO:0003824">
    <property type="term" value="F:catalytic activity"/>
    <property type="evidence" value="ECO:0007669"/>
    <property type="project" value="InterPro"/>
</dbReference>
<dbReference type="PROSITE" id="PS00012">
    <property type="entry name" value="PHOSPHOPANTETHEINE"/>
    <property type="match status" value="3"/>
</dbReference>
<dbReference type="GO" id="GO:0008610">
    <property type="term" value="P:lipid biosynthetic process"/>
    <property type="evidence" value="ECO:0007669"/>
    <property type="project" value="UniProtKB-ARBA"/>
</dbReference>
<dbReference type="Gene3D" id="3.40.50.980">
    <property type="match status" value="4"/>
</dbReference>
<feature type="domain" description="Carrier" evidence="8">
    <location>
        <begin position="4484"/>
        <end position="4558"/>
    </location>
</feature>
<dbReference type="FunFam" id="3.40.50.980:FF:000001">
    <property type="entry name" value="Non-ribosomal peptide synthetase"/>
    <property type="match status" value="2"/>
</dbReference>
<dbReference type="InterPro" id="IPR001242">
    <property type="entry name" value="Condensation_dom"/>
</dbReference>
<dbReference type="NCBIfam" id="NF003417">
    <property type="entry name" value="PRK04813.1"/>
    <property type="match status" value="4"/>
</dbReference>
<evidence type="ECO:0000256" key="5">
    <source>
        <dbReference type="ARBA" id="ARBA00022737"/>
    </source>
</evidence>
<dbReference type="FunFam" id="1.10.1200.10:FF:000005">
    <property type="entry name" value="Nonribosomal peptide synthetase 1"/>
    <property type="match status" value="2"/>
</dbReference>
<dbReference type="CDD" id="cd19543">
    <property type="entry name" value="DCL_NRPS"/>
    <property type="match status" value="2"/>
</dbReference>
<dbReference type="Pfam" id="PF13193">
    <property type="entry name" value="AMP-binding_C"/>
    <property type="match status" value="4"/>
</dbReference>
<dbReference type="OrthoDB" id="2378856at2"/>
<dbReference type="NCBIfam" id="TIGR01720">
    <property type="entry name" value="NRPS-para261"/>
    <property type="match status" value="2"/>
</dbReference>
<dbReference type="GO" id="GO:0005737">
    <property type="term" value="C:cytoplasm"/>
    <property type="evidence" value="ECO:0007669"/>
    <property type="project" value="TreeGrafter"/>
</dbReference>
<dbReference type="Pfam" id="PF00668">
    <property type="entry name" value="Condensation"/>
    <property type="match status" value="6"/>
</dbReference>
<dbReference type="CDD" id="cd17652">
    <property type="entry name" value="A_NRPS_CmdD_like"/>
    <property type="match status" value="1"/>
</dbReference>
<dbReference type="Gene3D" id="2.30.38.10">
    <property type="entry name" value="Luciferase, Domain 3"/>
    <property type="match status" value="2"/>
</dbReference>
<dbReference type="Gene3D" id="3.30.300.30">
    <property type="match status" value="4"/>
</dbReference>
<dbReference type="InterPro" id="IPR020845">
    <property type="entry name" value="AMP-binding_CS"/>
</dbReference>
<evidence type="ECO:0000256" key="3">
    <source>
        <dbReference type="ARBA" id="ARBA00022450"/>
    </source>
</evidence>
<evidence type="ECO:0000256" key="1">
    <source>
        <dbReference type="ARBA" id="ARBA00001957"/>
    </source>
</evidence>
<keyword evidence="10" id="KW-1185">Reference proteome</keyword>
<feature type="domain" description="Carrier" evidence="8">
    <location>
        <begin position="951"/>
        <end position="1026"/>
    </location>
</feature>
<dbReference type="InterPro" id="IPR025110">
    <property type="entry name" value="AMP-bd_C"/>
</dbReference>
<dbReference type="EMBL" id="MSIF01000010">
    <property type="protein sequence ID" value="OLF09114.1"/>
    <property type="molecule type" value="Genomic_DNA"/>
</dbReference>
<dbReference type="Gene3D" id="3.40.50.12780">
    <property type="entry name" value="N-terminal domain of ligase-like"/>
    <property type="match status" value="2"/>
</dbReference>
<dbReference type="GO" id="GO:0072330">
    <property type="term" value="P:monocarboxylic acid biosynthetic process"/>
    <property type="evidence" value="ECO:0007669"/>
    <property type="project" value="UniProtKB-ARBA"/>
</dbReference>
<evidence type="ECO:0000256" key="7">
    <source>
        <dbReference type="SAM" id="MobiDB-lite"/>
    </source>
</evidence>
<evidence type="ECO:0000256" key="2">
    <source>
        <dbReference type="ARBA" id="ARBA00006432"/>
    </source>
</evidence>
<dbReference type="SUPFAM" id="SSF52777">
    <property type="entry name" value="CoA-dependent acyltransferases"/>
    <property type="match status" value="12"/>
</dbReference>
<dbReference type="Gene3D" id="3.30.559.10">
    <property type="entry name" value="Chloramphenicol acetyltransferase-like domain"/>
    <property type="match status" value="6"/>
</dbReference>
<dbReference type="GO" id="GO:0044550">
    <property type="term" value="P:secondary metabolite biosynthetic process"/>
    <property type="evidence" value="ECO:0007669"/>
    <property type="project" value="UniProtKB-ARBA"/>
</dbReference>
<dbReference type="InterPro" id="IPR010060">
    <property type="entry name" value="NRPS_synth"/>
</dbReference>
<feature type="compositionally biased region" description="Basic and acidic residues" evidence="7">
    <location>
        <begin position="2967"/>
        <end position="2976"/>
    </location>
</feature>
<dbReference type="PANTHER" id="PTHR45527:SF1">
    <property type="entry name" value="FATTY ACID SYNTHASE"/>
    <property type="match status" value="1"/>
</dbReference>
<dbReference type="GO" id="GO:0017000">
    <property type="term" value="P:antibiotic biosynthetic process"/>
    <property type="evidence" value="ECO:0007669"/>
    <property type="project" value="UniProtKB-KW"/>
</dbReference>
<evidence type="ECO:0000313" key="10">
    <source>
        <dbReference type="Proteomes" id="UP000185696"/>
    </source>
</evidence>
<comment type="caution">
    <text evidence="9">The sequence shown here is derived from an EMBL/GenBank/DDBJ whole genome shotgun (WGS) entry which is preliminary data.</text>
</comment>
<dbReference type="RefSeq" id="WP_075134704.1">
    <property type="nucleotide sequence ID" value="NZ_MSIF01000010.1"/>
</dbReference>
<reference evidence="9 10" key="1">
    <citation type="submission" date="2016-12" db="EMBL/GenBank/DDBJ databases">
        <title>The draft genome sequence of Actinophytocola xinjiangensis.</title>
        <authorList>
            <person name="Wang W."/>
            <person name="Yuan L."/>
        </authorList>
    </citation>
    <scope>NUCLEOTIDE SEQUENCE [LARGE SCALE GENOMIC DNA]</scope>
    <source>
        <strain evidence="9 10">CGMCC 4.4663</strain>
    </source>
</reference>